<feature type="region of interest" description="Disordered" evidence="1">
    <location>
        <begin position="358"/>
        <end position="387"/>
    </location>
</feature>
<evidence type="ECO:0000313" key="3">
    <source>
        <dbReference type="Proteomes" id="UP001280581"/>
    </source>
</evidence>
<comment type="caution">
    <text evidence="2">The sequence shown here is derived from an EMBL/GenBank/DDBJ whole genome shotgun (WGS) entry which is preliminary data.</text>
</comment>
<proteinExistence type="predicted"/>
<dbReference type="Proteomes" id="UP001280581">
    <property type="component" value="Unassembled WGS sequence"/>
</dbReference>
<feature type="region of interest" description="Disordered" evidence="1">
    <location>
        <begin position="493"/>
        <end position="516"/>
    </location>
</feature>
<reference evidence="2 3" key="1">
    <citation type="submission" date="2021-02" db="EMBL/GenBank/DDBJ databases">
        <title>Genome assembly of Pseudopithomyces chartarum.</title>
        <authorList>
            <person name="Jauregui R."/>
            <person name="Singh J."/>
            <person name="Voisey C."/>
        </authorList>
    </citation>
    <scope>NUCLEOTIDE SEQUENCE [LARGE SCALE GENOMIC DNA]</scope>
    <source>
        <strain evidence="2 3">AGR01</strain>
    </source>
</reference>
<feature type="compositionally biased region" description="Basic and acidic residues" evidence="1">
    <location>
        <begin position="415"/>
        <end position="431"/>
    </location>
</feature>
<feature type="region of interest" description="Disordered" evidence="1">
    <location>
        <begin position="399"/>
        <end position="436"/>
    </location>
</feature>
<evidence type="ECO:0000313" key="2">
    <source>
        <dbReference type="EMBL" id="KAK3197632.1"/>
    </source>
</evidence>
<dbReference type="EMBL" id="WVTA01000018">
    <property type="protein sequence ID" value="KAK3197632.1"/>
    <property type="molecule type" value="Genomic_DNA"/>
</dbReference>
<accession>A0AAN6LPW6</accession>
<dbReference type="AlphaFoldDB" id="A0AAN6LPW6"/>
<feature type="region of interest" description="Disordered" evidence="1">
    <location>
        <begin position="1"/>
        <end position="23"/>
    </location>
</feature>
<protein>
    <submittedName>
        <fullName evidence="2">Uncharacterized protein</fullName>
    </submittedName>
</protein>
<sequence length="533" mass="59021">MGSPRQNLPEDLPYQGGSGESECEGYNIEDAAAASQTQQFLPYSDITIPVMWSTMIDHSASSSLQRDEWDSTSWEGYYEAIALLKTGLNRQALGLPEASTSAGSLYTIEDVDMYFNVVNKMVYVASELGLITVPDYLNICEIALERRICFNGKIPKWAMTVFDAADKRYVTEVFDKDPLPLRSEVHVFDTFESNQEPVGIWGWVYSVETRKIFKFPMIYTSEERLDLFSLPSLKHFFGIPEKQSSPQEPGESLFEQTQDSLDDYLKDCGHPYGRHESTDSQDKESVIDLHQREATSSPDSEGLILPKMEGSVSAKSDEGSKIQLQETVKKHGIEMSYLPEVLGVESLPLVPVLPISETNQQDATTKQHQGIQAASESRSGSPTQSTEVATFSIASAASSRKRKSLTGSSPSTKKPKIDVVDEPVDASRTDDETQAADVRAEDYPHFDAPAVDLITDQTRFSESLASENTLGNKICDQAEKLSENSHVVVAESDAGLGEGTTPEVSGAPSHQETDDFDIFIPSYAEHMEEMRRR</sequence>
<evidence type="ECO:0000256" key="1">
    <source>
        <dbReference type="SAM" id="MobiDB-lite"/>
    </source>
</evidence>
<name>A0AAN6LPW6_9PLEO</name>
<organism evidence="2 3">
    <name type="scientific">Pseudopithomyces chartarum</name>
    <dbReference type="NCBI Taxonomy" id="1892770"/>
    <lineage>
        <taxon>Eukaryota</taxon>
        <taxon>Fungi</taxon>
        <taxon>Dikarya</taxon>
        <taxon>Ascomycota</taxon>
        <taxon>Pezizomycotina</taxon>
        <taxon>Dothideomycetes</taxon>
        <taxon>Pleosporomycetidae</taxon>
        <taxon>Pleosporales</taxon>
        <taxon>Massarineae</taxon>
        <taxon>Didymosphaeriaceae</taxon>
        <taxon>Pseudopithomyces</taxon>
    </lineage>
</organism>
<keyword evidence="3" id="KW-1185">Reference proteome</keyword>
<gene>
    <name evidence="2" type="ORF">GRF29_216g790586</name>
</gene>